<evidence type="ECO:0000259" key="1">
    <source>
        <dbReference type="Pfam" id="PF00098"/>
    </source>
</evidence>
<proteinExistence type="predicted"/>
<dbReference type="AlphaFoldDB" id="A0A0P1ACF0"/>
<feature type="domain" description="CCHC-type" evidence="1">
    <location>
        <begin position="30"/>
        <end position="43"/>
    </location>
</feature>
<dbReference type="GO" id="GO:0003676">
    <property type="term" value="F:nucleic acid binding"/>
    <property type="evidence" value="ECO:0007669"/>
    <property type="project" value="InterPro"/>
</dbReference>
<dbReference type="GO" id="GO:0008270">
    <property type="term" value="F:zinc ion binding"/>
    <property type="evidence" value="ECO:0007669"/>
    <property type="project" value="InterPro"/>
</dbReference>
<accession>A0A0P1ACF0</accession>
<dbReference type="InterPro" id="IPR036875">
    <property type="entry name" value="Znf_CCHC_sf"/>
</dbReference>
<organism evidence="3 4">
    <name type="scientific">Plasmopara halstedii</name>
    <name type="common">Downy mildew of sunflower</name>
    <dbReference type="NCBI Taxonomy" id="4781"/>
    <lineage>
        <taxon>Eukaryota</taxon>
        <taxon>Sar</taxon>
        <taxon>Stramenopiles</taxon>
        <taxon>Oomycota</taxon>
        <taxon>Peronosporomycetes</taxon>
        <taxon>Peronosporales</taxon>
        <taxon>Peronosporaceae</taxon>
        <taxon>Plasmopara</taxon>
    </lineage>
</organism>
<protein>
    <submittedName>
        <fullName evidence="3">Polyprotein</fullName>
    </submittedName>
</protein>
<dbReference type="InterPro" id="IPR054722">
    <property type="entry name" value="PolX-like_BBD"/>
</dbReference>
<dbReference type="GeneID" id="36403703"/>
<reference evidence="4" key="1">
    <citation type="submission" date="2014-09" db="EMBL/GenBank/DDBJ databases">
        <authorList>
            <person name="Sharma Rahul"/>
            <person name="Thines Marco"/>
        </authorList>
    </citation>
    <scope>NUCLEOTIDE SEQUENCE [LARGE SCALE GENOMIC DNA]</scope>
</reference>
<sequence length="184" mass="19918">MPDGLKVIKVMIANEAVRENPVLDLRASAKCGQVGHFKRDCRKRSNTEEDDAVFAVGEKRCAGWPIDSGATCHMTPHQSDLFDYEVLSGGSEVTIADGKRLQVTGKGAVELIGLDNVRIKVVEVLHISGLDRRLLSVGKPAELGLRLHFKAPPVSSGVQGVLLLKATELAKHTCWTASKKRLGL</sequence>
<dbReference type="Pfam" id="PF00098">
    <property type="entry name" value="zf-CCHC"/>
    <property type="match status" value="1"/>
</dbReference>
<feature type="domain" description="Retrovirus-related Pol polyprotein from transposon TNT 1-94-like beta-barrel" evidence="2">
    <location>
        <begin position="64"/>
        <end position="143"/>
    </location>
</feature>
<keyword evidence="4" id="KW-1185">Reference proteome</keyword>
<dbReference type="Pfam" id="PF22936">
    <property type="entry name" value="Pol_BBD"/>
    <property type="match status" value="1"/>
</dbReference>
<dbReference type="InterPro" id="IPR001878">
    <property type="entry name" value="Znf_CCHC"/>
</dbReference>
<evidence type="ECO:0000313" key="4">
    <source>
        <dbReference type="Proteomes" id="UP000054928"/>
    </source>
</evidence>
<dbReference type="Proteomes" id="UP000054928">
    <property type="component" value="Unassembled WGS sequence"/>
</dbReference>
<dbReference type="SUPFAM" id="SSF57756">
    <property type="entry name" value="Retrovirus zinc finger-like domains"/>
    <property type="match status" value="1"/>
</dbReference>
<dbReference type="RefSeq" id="XP_024574953.1">
    <property type="nucleotide sequence ID" value="XM_024724036.1"/>
</dbReference>
<dbReference type="Gene3D" id="4.10.60.10">
    <property type="entry name" value="Zinc finger, CCHC-type"/>
    <property type="match status" value="1"/>
</dbReference>
<dbReference type="EMBL" id="CCYD01000322">
    <property type="protein sequence ID" value="CEG38584.1"/>
    <property type="molecule type" value="Genomic_DNA"/>
</dbReference>
<dbReference type="STRING" id="4781.A0A0P1ACF0"/>
<evidence type="ECO:0000259" key="2">
    <source>
        <dbReference type="Pfam" id="PF22936"/>
    </source>
</evidence>
<dbReference type="OrthoDB" id="126259at2759"/>
<evidence type="ECO:0000313" key="3">
    <source>
        <dbReference type="EMBL" id="CEG38584.1"/>
    </source>
</evidence>
<name>A0A0P1ACF0_PLAHL</name>